<evidence type="ECO:0000313" key="2">
    <source>
        <dbReference type="Proteomes" id="UP000316343"/>
    </source>
</evidence>
<evidence type="ECO:0000313" key="1">
    <source>
        <dbReference type="EMBL" id="TRD11177.1"/>
    </source>
</evidence>
<reference evidence="1 2" key="1">
    <citation type="submission" date="2019-06" db="EMBL/GenBank/DDBJ databases">
        <title>Erythrobacter insulae sp. nov., isolated from a tidal flat.</title>
        <authorList>
            <person name="Yoon J.-H."/>
        </authorList>
    </citation>
    <scope>NUCLEOTIDE SEQUENCE [LARGE SCALE GENOMIC DNA]</scope>
    <source>
        <strain evidence="1 2">JBTF-M21</strain>
    </source>
</reference>
<keyword evidence="2" id="KW-1185">Reference proteome</keyword>
<dbReference type="OrthoDB" id="7425435at2"/>
<evidence type="ECO:0008006" key="3">
    <source>
        <dbReference type="Google" id="ProtNLM"/>
    </source>
</evidence>
<dbReference type="AlphaFoldDB" id="A0A547PAR0"/>
<proteinExistence type="predicted"/>
<organism evidence="1 2">
    <name type="scientific">Erythrobacter insulae</name>
    <dbReference type="NCBI Taxonomy" id="2584124"/>
    <lineage>
        <taxon>Bacteria</taxon>
        <taxon>Pseudomonadati</taxon>
        <taxon>Pseudomonadota</taxon>
        <taxon>Alphaproteobacteria</taxon>
        <taxon>Sphingomonadales</taxon>
        <taxon>Erythrobacteraceae</taxon>
        <taxon>Erythrobacter/Porphyrobacter group</taxon>
        <taxon>Erythrobacter</taxon>
    </lineage>
</organism>
<dbReference type="EMBL" id="VHJK01000001">
    <property type="protein sequence ID" value="TRD11177.1"/>
    <property type="molecule type" value="Genomic_DNA"/>
</dbReference>
<sequence length="286" mass="33259">MSAPALAQDDSKWVLSPDARVEFAFISAESTTRDEQLVVDGDAFTLRAQVGVDFEDEDTRFRIEADRIEVFRLGEDRADTARDRFTAQFQQDLSKEWEVELRARHYDDFVTAESGNTDELQGSAALTYEPERANRFTVRGTWRDRNYDNGTALETDGSGPRVDAQYRRRLGRYHYLTFDLRAESIESDDPRRGFERQSARVSYTRPITPDLRVRPAIEFLNTRFDGRLTDAGARRNDQLVVPEIEVLWWPDRWRIEGEAKYVFSDSNEPLREREGYRLTISVGYVF</sequence>
<name>A0A547PAR0_9SPHN</name>
<dbReference type="Proteomes" id="UP000316343">
    <property type="component" value="Unassembled WGS sequence"/>
</dbReference>
<accession>A0A547PAR0</accession>
<protein>
    <recommendedName>
        <fullName evidence="3">DUF481 domain-containing protein</fullName>
    </recommendedName>
</protein>
<comment type="caution">
    <text evidence="1">The sequence shown here is derived from an EMBL/GenBank/DDBJ whole genome shotgun (WGS) entry which is preliminary data.</text>
</comment>
<dbReference type="SUPFAM" id="SSF56935">
    <property type="entry name" value="Porins"/>
    <property type="match status" value="1"/>
</dbReference>
<gene>
    <name evidence="1" type="ORF">FGU71_04455</name>
</gene>